<reference evidence="2" key="1">
    <citation type="submission" date="2023-06" db="EMBL/GenBank/DDBJ databases">
        <authorList>
            <consortium name="Lawrence Berkeley National Laboratory"/>
            <person name="Ahrendt S."/>
            <person name="Sahu N."/>
            <person name="Indic B."/>
            <person name="Wong-Bajracharya J."/>
            <person name="Merenyi Z."/>
            <person name="Ke H.-M."/>
            <person name="Monk M."/>
            <person name="Kocsube S."/>
            <person name="Drula E."/>
            <person name="Lipzen A."/>
            <person name="Balint B."/>
            <person name="Henrissat B."/>
            <person name="Andreopoulos B."/>
            <person name="Martin F.M."/>
            <person name="Harder C.B."/>
            <person name="Rigling D."/>
            <person name="Ford K.L."/>
            <person name="Foster G.D."/>
            <person name="Pangilinan J."/>
            <person name="Papanicolaou A."/>
            <person name="Barry K."/>
            <person name="LaButti K."/>
            <person name="Viragh M."/>
            <person name="Koriabine M."/>
            <person name="Yan M."/>
            <person name="Riley R."/>
            <person name="Champramary S."/>
            <person name="Plett K.L."/>
            <person name="Tsai I.J."/>
            <person name="Slot J."/>
            <person name="Sipos G."/>
            <person name="Plett J."/>
            <person name="Nagy L.G."/>
            <person name="Grigoriev I.V."/>
        </authorList>
    </citation>
    <scope>NUCLEOTIDE SEQUENCE</scope>
    <source>
        <strain evidence="2">CCBAS 213</strain>
    </source>
</reference>
<protein>
    <submittedName>
        <fullName evidence="2">Uncharacterized protein</fullName>
    </submittedName>
</protein>
<keyword evidence="1" id="KW-0732">Signal</keyword>
<keyword evidence="3" id="KW-1185">Reference proteome</keyword>
<dbReference type="AlphaFoldDB" id="A0AA39K9Z0"/>
<evidence type="ECO:0000256" key="1">
    <source>
        <dbReference type="SAM" id="SignalP"/>
    </source>
</evidence>
<dbReference type="EMBL" id="JAUEPS010000022">
    <property type="protein sequence ID" value="KAK0457297.1"/>
    <property type="molecule type" value="Genomic_DNA"/>
</dbReference>
<feature type="signal peptide" evidence="1">
    <location>
        <begin position="1"/>
        <end position="16"/>
    </location>
</feature>
<accession>A0AA39K9Z0</accession>
<evidence type="ECO:0000313" key="2">
    <source>
        <dbReference type="EMBL" id="KAK0457297.1"/>
    </source>
</evidence>
<organism evidence="2 3">
    <name type="scientific">Armillaria tabescens</name>
    <name type="common">Ringless honey mushroom</name>
    <name type="synonym">Agaricus tabescens</name>
    <dbReference type="NCBI Taxonomy" id="1929756"/>
    <lineage>
        <taxon>Eukaryota</taxon>
        <taxon>Fungi</taxon>
        <taxon>Dikarya</taxon>
        <taxon>Basidiomycota</taxon>
        <taxon>Agaricomycotina</taxon>
        <taxon>Agaricomycetes</taxon>
        <taxon>Agaricomycetidae</taxon>
        <taxon>Agaricales</taxon>
        <taxon>Marasmiineae</taxon>
        <taxon>Physalacriaceae</taxon>
        <taxon>Desarmillaria</taxon>
    </lineage>
</organism>
<sequence length="94" mass="10653">MPWIFIFMMLIELSCSLRITVPSGVLIGANTSIHLLYSDNDPSNFVLRTFLNDEGRLDASKFSMSVTNFMKDTVFYASFAYIGNYSIMAFLNSE</sequence>
<dbReference type="Proteomes" id="UP001175211">
    <property type="component" value="Unassembled WGS sequence"/>
</dbReference>
<dbReference type="RefSeq" id="XP_060329612.1">
    <property type="nucleotide sequence ID" value="XM_060482445.1"/>
</dbReference>
<dbReference type="GeneID" id="85365993"/>
<comment type="caution">
    <text evidence="2">The sequence shown here is derived from an EMBL/GenBank/DDBJ whole genome shotgun (WGS) entry which is preliminary data.</text>
</comment>
<evidence type="ECO:0000313" key="3">
    <source>
        <dbReference type="Proteomes" id="UP001175211"/>
    </source>
</evidence>
<name>A0AA39K9Z0_ARMTA</name>
<proteinExistence type="predicted"/>
<feature type="chain" id="PRO_5041286192" evidence="1">
    <location>
        <begin position="17"/>
        <end position="94"/>
    </location>
</feature>
<gene>
    <name evidence="2" type="ORF">EV420DRAFT_518118</name>
</gene>